<keyword evidence="2" id="KW-0479">Metal-binding</keyword>
<keyword evidence="14" id="KW-1185">Reference proteome</keyword>
<dbReference type="SUPFAM" id="SSF51556">
    <property type="entry name" value="Metallo-dependent hydrolases"/>
    <property type="match status" value="1"/>
</dbReference>
<dbReference type="OrthoDB" id="9998343at2759"/>
<evidence type="ECO:0000256" key="1">
    <source>
        <dbReference type="ARBA" id="ARBA00001968"/>
    </source>
</evidence>
<sequence>MIDASPLGANVPCPSFLPNMNSLPFTMENLGFIRQFPWSYKPNLTLYGEEKHVIEELKFFKQHGGSSMVECTIVGLERDMNMMKRMAEESGVNIISGTGYYVDAALPQDVHSATQEQLVSTMVQDITKGAAGTSTRCGVIGEIGTSWPVTATEKKVLQATAAAQTQLGCPVIIHPGRNKEAPAEVIRILAEAGGDISRTVMSHLDRTIYDKGELSEFAKLGSYLEWDLFGIEVSYYEQVTNLDMPSDAQRIQMIKHVLDNGYEDRVVIAHDVHTKHRLMHYGGHGYSHILLNVVPMMLARGISQDQVDKMLIHNPRNWLTFK</sequence>
<evidence type="ECO:0000256" key="8">
    <source>
        <dbReference type="ARBA" id="ARBA00049044"/>
    </source>
</evidence>
<dbReference type="InterPro" id="IPR001559">
    <property type="entry name" value="Phosphotriesterase"/>
</dbReference>
<dbReference type="PANTHER" id="PTHR10819">
    <property type="entry name" value="PHOSPHOTRIESTERASE-RELATED"/>
    <property type="match status" value="1"/>
</dbReference>
<comment type="catalytic activity">
    <reaction evidence="8">
        <text>N-acetyltaurine + H2O = taurine + acetate</text>
        <dbReference type="Rhea" id="RHEA:81107"/>
        <dbReference type="ChEBI" id="CHEBI:15377"/>
        <dbReference type="ChEBI" id="CHEBI:30089"/>
        <dbReference type="ChEBI" id="CHEBI:133737"/>
        <dbReference type="ChEBI" id="CHEBI:507393"/>
    </reaction>
    <physiologicalReaction direction="left-to-right" evidence="8">
        <dbReference type="Rhea" id="RHEA:81108"/>
    </physiologicalReaction>
</comment>
<proteinExistence type="inferred from homology"/>
<comment type="catalytic activity">
    <reaction evidence="11">
        <text>N-acetyl-L-methionine + H2O = L-methionine + acetate</text>
        <dbReference type="Rhea" id="RHEA:67440"/>
        <dbReference type="ChEBI" id="CHEBI:15377"/>
        <dbReference type="ChEBI" id="CHEBI:30089"/>
        <dbReference type="ChEBI" id="CHEBI:57844"/>
        <dbReference type="ChEBI" id="CHEBI:71670"/>
    </reaction>
    <physiologicalReaction direction="left-to-right" evidence="11">
        <dbReference type="Rhea" id="RHEA:67441"/>
    </physiologicalReaction>
</comment>
<evidence type="ECO:0000256" key="5">
    <source>
        <dbReference type="ARBA" id="ARBA00047923"/>
    </source>
</evidence>
<evidence type="ECO:0000256" key="9">
    <source>
        <dbReference type="ARBA" id="ARBA00049742"/>
    </source>
</evidence>
<evidence type="ECO:0000256" key="11">
    <source>
        <dbReference type="ARBA" id="ARBA00093204"/>
    </source>
</evidence>
<comment type="catalytic activity">
    <reaction evidence="7">
        <text>N-acetyl-L-valine + H2O = L-valine + acetate</text>
        <dbReference type="Rhea" id="RHEA:81123"/>
        <dbReference type="ChEBI" id="CHEBI:15377"/>
        <dbReference type="ChEBI" id="CHEBI:30089"/>
        <dbReference type="ChEBI" id="CHEBI:57762"/>
        <dbReference type="ChEBI" id="CHEBI:133716"/>
    </reaction>
    <physiologicalReaction direction="left-to-right" evidence="7">
        <dbReference type="Rhea" id="RHEA:81124"/>
    </physiologicalReaction>
</comment>
<comment type="catalytic activity">
    <reaction evidence="5">
        <text>N-acetyl-L-leucine + H2O = L-leucine + acetate</text>
        <dbReference type="Rhea" id="RHEA:81115"/>
        <dbReference type="ChEBI" id="CHEBI:15377"/>
        <dbReference type="ChEBI" id="CHEBI:30089"/>
        <dbReference type="ChEBI" id="CHEBI:57427"/>
        <dbReference type="ChEBI" id="CHEBI:58270"/>
    </reaction>
    <physiologicalReaction direction="left-to-right" evidence="5">
        <dbReference type="Rhea" id="RHEA:81116"/>
    </physiologicalReaction>
</comment>
<dbReference type="Pfam" id="PF02126">
    <property type="entry name" value="PTE"/>
    <property type="match status" value="1"/>
</dbReference>
<dbReference type="EMBL" id="OV696687">
    <property type="protein sequence ID" value="CAH1252848.1"/>
    <property type="molecule type" value="Genomic_DNA"/>
</dbReference>
<comment type="similarity">
    <text evidence="12">Belongs to the metallo-dependent hydrolases superfamily. Phosphotriesterase family.</text>
</comment>
<dbReference type="CDD" id="cd00530">
    <property type="entry name" value="PTE"/>
    <property type="match status" value="1"/>
</dbReference>
<name>A0A8K0EH08_BRALA</name>
<reference evidence="13" key="1">
    <citation type="submission" date="2022-01" db="EMBL/GenBank/DDBJ databases">
        <authorList>
            <person name="Braso-Vives M."/>
        </authorList>
    </citation>
    <scope>NUCLEOTIDE SEQUENCE</scope>
</reference>
<comment type="catalytic activity">
    <reaction evidence="4">
        <text>N-acetyl-L-isoleucine + H2O = L-isoleucine + acetate</text>
        <dbReference type="Rhea" id="RHEA:81119"/>
        <dbReference type="ChEBI" id="CHEBI:15377"/>
        <dbReference type="ChEBI" id="CHEBI:30089"/>
        <dbReference type="ChEBI" id="CHEBI:58045"/>
        <dbReference type="ChEBI" id="CHEBI:133735"/>
    </reaction>
    <physiologicalReaction direction="left-to-right" evidence="4">
        <dbReference type="Rhea" id="RHEA:81120"/>
    </physiologicalReaction>
</comment>
<keyword evidence="3" id="KW-0378">Hydrolase</keyword>
<dbReference type="Gene3D" id="3.20.20.140">
    <property type="entry name" value="Metal-dependent hydrolases"/>
    <property type="match status" value="1"/>
</dbReference>
<comment type="caution">
    <text evidence="12">Lacks conserved residue(s) required for the propagation of feature annotation.</text>
</comment>
<accession>A0A8K0EH08</accession>
<dbReference type="GO" id="GO:0008270">
    <property type="term" value="F:zinc ion binding"/>
    <property type="evidence" value="ECO:0007669"/>
    <property type="project" value="InterPro"/>
</dbReference>
<evidence type="ECO:0000256" key="4">
    <source>
        <dbReference type="ARBA" id="ARBA00047442"/>
    </source>
</evidence>
<protein>
    <recommendedName>
        <fullName evidence="9">N-acetyltaurine hydrolase</fullName>
    </recommendedName>
    <alternativeName>
        <fullName evidence="10">Phosphotriesterase-related protein</fullName>
    </alternativeName>
</protein>
<comment type="cofactor">
    <cofactor evidence="1">
        <name>a divalent metal cation</name>
        <dbReference type="ChEBI" id="CHEBI:60240"/>
    </cofactor>
</comment>
<organism evidence="13 14">
    <name type="scientific">Branchiostoma lanceolatum</name>
    <name type="common">Common lancelet</name>
    <name type="synonym">Amphioxus lanceolatum</name>
    <dbReference type="NCBI Taxonomy" id="7740"/>
    <lineage>
        <taxon>Eukaryota</taxon>
        <taxon>Metazoa</taxon>
        <taxon>Chordata</taxon>
        <taxon>Cephalochordata</taxon>
        <taxon>Leptocardii</taxon>
        <taxon>Amphioxiformes</taxon>
        <taxon>Branchiostomatidae</taxon>
        <taxon>Branchiostoma</taxon>
    </lineage>
</organism>
<dbReference type="AlphaFoldDB" id="A0A8K0EH08"/>
<gene>
    <name evidence="13" type="primary">PTER</name>
    <name evidence="13" type="ORF">BLAG_LOCUS12821</name>
</gene>
<evidence type="ECO:0000313" key="13">
    <source>
        <dbReference type="EMBL" id="CAH1252848.1"/>
    </source>
</evidence>
<dbReference type="PANTHER" id="PTHR10819:SF3">
    <property type="entry name" value="PHOSPHOTRIESTERASE-RELATED PROTEIN"/>
    <property type="match status" value="1"/>
</dbReference>
<evidence type="ECO:0000256" key="2">
    <source>
        <dbReference type="ARBA" id="ARBA00022723"/>
    </source>
</evidence>
<evidence type="ECO:0000256" key="6">
    <source>
        <dbReference type="ARBA" id="ARBA00048249"/>
    </source>
</evidence>
<evidence type="ECO:0000256" key="12">
    <source>
        <dbReference type="PROSITE-ProRule" id="PRU00679"/>
    </source>
</evidence>
<dbReference type="Proteomes" id="UP000838412">
    <property type="component" value="Chromosome 2"/>
</dbReference>
<evidence type="ECO:0000256" key="10">
    <source>
        <dbReference type="ARBA" id="ARBA00049821"/>
    </source>
</evidence>
<dbReference type="InterPro" id="IPR032466">
    <property type="entry name" value="Metal_Hydrolase"/>
</dbReference>
<dbReference type="PROSITE" id="PS51347">
    <property type="entry name" value="PHOSPHOTRIESTERASE_2"/>
    <property type="match status" value="1"/>
</dbReference>
<comment type="catalytic activity">
    <reaction evidence="6">
        <text>N-propanoyltaurine + H2O = propanoate + taurine</text>
        <dbReference type="Rhea" id="RHEA:81111"/>
        <dbReference type="ChEBI" id="CHEBI:15377"/>
        <dbReference type="ChEBI" id="CHEBI:17272"/>
        <dbReference type="ChEBI" id="CHEBI:231795"/>
        <dbReference type="ChEBI" id="CHEBI:507393"/>
    </reaction>
    <physiologicalReaction direction="left-to-right" evidence="6">
        <dbReference type="Rhea" id="RHEA:81112"/>
    </physiologicalReaction>
</comment>
<dbReference type="GO" id="GO:0016787">
    <property type="term" value="F:hydrolase activity"/>
    <property type="evidence" value="ECO:0007669"/>
    <property type="project" value="UniProtKB-KW"/>
</dbReference>
<evidence type="ECO:0000256" key="3">
    <source>
        <dbReference type="ARBA" id="ARBA00022801"/>
    </source>
</evidence>
<evidence type="ECO:0000256" key="7">
    <source>
        <dbReference type="ARBA" id="ARBA00048664"/>
    </source>
</evidence>
<evidence type="ECO:0000313" key="14">
    <source>
        <dbReference type="Proteomes" id="UP000838412"/>
    </source>
</evidence>